<keyword evidence="1" id="KW-0812">Transmembrane</keyword>
<keyword evidence="1" id="KW-0472">Membrane</keyword>
<feature type="transmembrane region" description="Helical" evidence="1">
    <location>
        <begin position="296"/>
        <end position="314"/>
    </location>
</feature>
<feature type="transmembrane region" description="Helical" evidence="1">
    <location>
        <begin position="186"/>
        <end position="205"/>
    </location>
</feature>
<feature type="transmembrane region" description="Helical" evidence="1">
    <location>
        <begin position="92"/>
        <end position="112"/>
    </location>
</feature>
<dbReference type="EMBL" id="CP051774">
    <property type="protein sequence ID" value="QJE98889.1"/>
    <property type="molecule type" value="Genomic_DNA"/>
</dbReference>
<evidence type="ECO:0000313" key="3">
    <source>
        <dbReference type="Proteomes" id="UP000501812"/>
    </source>
</evidence>
<protein>
    <submittedName>
        <fullName evidence="2">Uncharacterized protein</fullName>
    </submittedName>
</protein>
<accession>A0A858RRC9</accession>
<feature type="transmembrane region" description="Helical" evidence="1">
    <location>
        <begin position="226"/>
        <end position="246"/>
    </location>
</feature>
<feature type="transmembrane region" description="Helical" evidence="1">
    <location>
        <begin position="397"/>
        <end position="419"/>
    </location>
</feature>
<gene>
    <name evidence="2" type="ORF">HHL09_24945</name>
</gene>
<proteinExistence type="predicted"/>
<feature type="transmembrane region" description="Helical" evidence="1">
    <location>
        <begin position="356"/>
        <end position="377"/>
    </location>
</feature>
<feature type="transmembrane region" description="Helical" evidence="1">
    <location>
        <begin position="258"/>
        <end position="284"/>
    </location>
</feature>
<keyword evidence="1" id="KW-1133">Transmembrane helix</keyword>
<dbReference type="RefSeq" id="WP_169457375.1">
    <property type="nucleotide sequence ID" value="NZ_CP051774.1"/>
</dbReference>
<feature type="transmembrane region" description="Helical" evidence="1">
    <location>
        <begin position="154"/>
        <end position="174"/>
    </location>
</feature>
<dbReference type="Proteomes" id="UP000501812">
    <property type="component" value="Chromosome"/>
</dbReference>
<reference evidence="2 3" key="1">
    <citation type="submission" date="2020-04" db="EMBL/GenBank/DDBJ databases">
        <title>Luteolibacter sp. G-1-1-1 isolated from soil.</title>
        <authorList>
            <person name="Dahal R.H."/>
        </authorList>
    </citation>
    <scope>NUCLEOTIDE SEQUENCE [LARGE SCALE GENOMIC DNA]</scope>
    <source>
        <strain evidence="2 3">G-1-1-1</strain>
    </source>
</reference>
<sequence>MPILPAMAAAGPPDPHAARYEQCVRVSSVFFSALMGFGLKKIADASWPDSQKWACFAVAYFLFLRLLFGTANHMWLEYVADPPATRKMGGSLFWDIGGLVVSACAGLWMCYANDAGDFLWRAFQFSLVGLGIVAADFCFRRKTGGVERGFSKGWVWIEAAFFILIGALLAIRHFFPGSYLKGDEALWLLVPAAVLFFAEDLMHQLNRIHAARRILPAQKLKTYEPGVRVFTVFFSMLTGFGLKYLADGPDTWSQMESWCAFVIALLLFLRFLFGSANYLSVEYIRHHDSDGRKRALMVWDSISLSLVGWVAVMMCYSPNFHHFLMMSAGFTGLALLLTLGDLGARKLSGLTERRGFWLVWVGCDFVFTAAAVALVYFREQKLAISISGFALTGELLLFAFLLLSLALFVIELLGQLAAIEKG</sequence>
<feature type="transmembrane region" description="Helical" evidence="1">
    <location>
        <begin position="320"/>
        <end position="344"/>
    </location>
</feature>
<dbReference type="KEGG" id="luo:HHL09_24945"/>
<feature type="transmembrane region" description="Helical" evidence="1">
    <location>
        <begin position="57"/>
        <end position="80"/>
    </location>
</feature>
<name>A0A858RRC9_9BACT</name>
<keyword evidence="3" id="KW-1185">Reference proteome</keyword>
<organism evidence="2 3">
    <name type="scientific">Luteolibacter luteus</name>
    <dbReference type="NCBI Taxonomy" id="2728835"/>
    <lineage>
        <taxon>Bacteria</taxon>
        <taxon>Pseudomonadati</taxon>
        <taxon>Verrucomicrobiota</taxon>
        <taxon>Verrucomicrobiia</taxon>
        <taxon>Verrucomicrobiales</taxon>
        <taxon>Verrucomicrobiaceae</taxon>
        <taxon>Luteolibacter</taxon>
    </lineage>
</organism>
<feature type="transmembrane region" description="Helical" evidence="1">
    <location>
        <begin position="118"/>
        <end position="139"/>
    </location>
</feature>
<dbReference type="AlphaFoldDB" id="A0A858RRC9"/>
<evidence type="ECO:0000313" key="2">
    <source>
        <dbReference type="EMBL" id="QJE98889.1"/>
    </source>
</evidence>
<evidence type="ECO:0000256" key="1">
    <source>
        <dbReference type="SAM" id="Phobius"/>
    </source>
</evidence>